<dbReference type="InterPro" id="IPR011659">
    <property type="entry name" value="WD40"/>
</dbReference>
<dbReference type="InterPro" id="IPR011042">
    <property type="entry name" value="6-blade_b-propeller_TolB-like"/>
</dbReference>
<dbReference type="Proteomes" id="UP001303407">
    <property type="component" value="Chromosome"/>
</dbReference>
<sequence length="302" mass="35201">MNIFKIIIIIIFLFGPSLKSASQEFGFKEVQLTNSASDNKYASYNKSGSSIIFESNRDGHWQIYMMSSKGENVSRLVNSTYNDRRPTWHPYKNIILFESDRTGIFELYKLELESHKISRINIPVYGNKTRAEYAPNGVQILFNLEDVAGDFDVYLVSHKGKKPKKIIDDKFNNMYPHFSGRGDNILYYSNKNNEGDSDVIYTYNIITKERYRLTYFKNNSSYGKYSNNRRRIVYSALVESEASEIYIMQNDGRNKKRITFNDEEDIQPSWSPHDINLLISGVRNGNYQICKILLKEPLEEEN</sequence>
<protein>
    <submittedName>
        <fullName evidence="2">Uncharacterized protein</fullName>
    </submittedName>
</protein>
<accession>A0ABY9Y479</accession>
<proteinExistence type="inferred from homology"/>
<dbReference type="EMBL" id="CP134536">
    <property type="protein sequence ID" value="WNH12903.1"/>
    <property type="molecule type" value="Genomic_DNA"/>
</dbReference>
<reference evidence="2 3" key="1">
    <citation type="submission" date="2023-09" db="EMBL/GenBank/DDBJ databases">
        <title>Thalassobella suaedae gen. nov., sp. nov., a marine bacterium of the family Flavobacteriaceae isolated from a halophyte Suaeda japonica.</title>
        <authorList>
            <person name="Lee S.Y."/>
            <person name="Hwang C.Y."/>
        </authorList>
    </citation>
    <scope>NUCLEOTIDE SEQUENCE [LARGE SCALE GENOMIC DNA]</scope>
    <source>
        <strain evidence="2 3">HL-DH10</strain>
    </source>
</reference>
<organism evidence="2 3">
    <name type="scientific">Thalassobellus suaedae</name>
    <dbReference type="NCBI Taxonomy" id="3074124"/>
    <lineage>
        <taxon>Bacteria</taxon>
        <taxon>Pseudomonadati</taxon>
        <taxon>Bacteroidota</taxon>
        <taxon>Flavobacteriia</taxon>
        <taxon>Flavobacteriales</taxon>
        <taxon>Flavobacteriaceae</taxon>
        <taxon>Thalassobellus</taxon>
    </lineage>
</organism>
<dbReference type="RefSeq" id="WP_415862884.1">
    <property type="nucleotide sequence ID" value="NZ_CP134536.1"/>
</dbReference>
<comment type="similarity">
    <text evidence="1">Belongs to the TolB family.</text>
</comment>
<dbReference type="PANTHER" id="PTHR36842:SF1">
    <property type="entry name" value="PROTEIN TOLB"/>
    <property type="match status" value="1"/>
</dbReference>
<dbReference type="PANTHER" id="PTHR36842">
    <property type="entry name" value="PROTEIN TOLB HOMOLOG"/>
    <property type="match status" value="1"/>
</dbReference>
<gene>
    <name evidence="2" type="ORF">RHP49_01310</name>
</gene>
<evidence type="ECO:0000313" key="3">
    <source>
        <dbReference type="Proteomes" id="UP001303407"/>
    </source>
</evidence>
<name>A0ABY9Y479_9FLAO</name>
<keyword evidence="3" id="KW-1185">Reference proteome</keyword>
<dbReference type="SUPFAM" id="SSF82171">
    <property type="entry name" value="DPP6 N-terminal domain-like"/>
    <property type="match status" value="1"/>
</dbReference>
<evidence type="ECO:0000256" key="1">
    <source>
        <dbReference type="ARBA" id="ARBA00009820"/>
    </source>
</evidence>
<evidence type="ECO:0000313" key="2">
    <source>
        <dbReference type="EMBL" id="WNH12903.1"/>
    </source>
</evidence>
<dbReference type="Gene3D" id="2.120.10.30">
    <property type="entry name" value="TolB, C-terminal domain"/>
    <property type="match status" value="2"/>
</dbReference>
<dbReference type="Pfam" id="PF07676">
    <property type="entry name" value="PD40"/>
    <property type="match status" value="3"/>
</dbReference>